<proteinExistence type="predicted"/>
<dbReference type="EMBL" id="QREV01000003">
    <property type="protein sequence ID" value="RDU50819.1"/>
    <property type="molecule type" value="Genomic_DNA"/>
</dbReference>
<protein>
    <submittedName>
        <fullName evidence="3">Transcriptional regulator</fullName>
    </submittedName>
    <submittedName>
        <fullName evidence="2">Zinc ribbon domain-containing protein</fullName>
    </submittedName>
</protein>
<organism evidence="3 4">
    <name type="scientific">Parabacteroides acidifaciens</name>
    <dbReference type="NCBI Taxonomy" id="2290935"/>
    <lineage>
        <taxon>Bacteria</taxon>
        <taxon>Pseudomonadati</taxon>
        <taxon>Bacteroidota</taxon>
        <taxon>Bacteroidia</taxon>
        <taxon>Bacteroidales</taxon>
        <taxon>Tannerellaceae</taxon>
        <taxon>Parabacteroides</taxon>
    </lineage>
</organism>
<dbReference type="Proteomes" id="UP000256321">
    <property type="component" value="Unassembled WGS sequence"/>
</dbReference>
<evidence type="ECO:0000313" key="4">
    <source>
        <dbReference type="Proteomes" id="UP000256321"/>
    </source>
</evidence>
<feature type="domain" description="Putative zinc ribbon" evidence="1">
    <location>
        <begin position="5"/>
        <end position="88"/>
    </location>
</feature>
<reference evidence="3 4" key="1">
    <citation type="submission" date="2018-07" db="EMBL/GenBank/DDBJ databases">
        <title>Parabacteroides acidifaciens nov. sp., isolated from human feces.</title>
        <authorList>
            <person name="Wang Y.J."/>
        </authorList>
    </citation>
    <scope>NUCLEOTIDE SEQUENCE [LARGE SCALE GENOMIC DNA]</scope>
    <source>
        <strain evidence="3 4">426-9</strain>
    </source>
</reference>
<dbReference type="Pfam" id="PF12674">
    <property type="entry name" value="Zn_ribbon_2"/>
    <property type="match status" value="1"/>
</dbReference>
<evidence type="ECO:0000313" key="5">
    <source>
        <dbReference type="Proteomes" id="UP000629596"/>
    </source>
</evidence>
<dbReference type="EMBL" id="JACRTI010000003">
    <property type="protein sequence ID" value="MBC8600521.1"/>
    <property type="molecule type" value="Genomic_DNA"/>
</dbReference>
<dbReference type="RefSeq" id="WP_115498042.1">
    <property type="nucleotide sequence ID" value="NZ_JACRTI010000003.1"/>
</dbReference>
<reference evidence="2 5" key="2">
    <citation type="submission" date="2020-08" db="EMBL/GenBank/DDBJ databases">
        <title>Genome public.</title>
        <authorList>
            <person name="Liu C."/>
            <person name="Sun Q."/>
        </authorList>
    </citation>
    <scope>NUCLEOTIDE SEQUENCE [LARGE SCALE GENOMIC DNA]</scope>
    <source>
        <strain evidence="2 5">426_9</strain>
    </source>
</reference>
<evidence type="ECO:0000313" key="2">
    <source>
        <dbReference type="EMBL" id="MBC8600521.1"/>
    </source>
</evidence>
<dbReference type="InterPro" id="IPR025868">
    <property type="entry name" value="Zn_ribbon_dom_put"/>
</dbReference>
<keyword evidence="5" id="KW-1185">Reference proteome</keyword>
<comment type="caution">
    <text evidence="3">The sequence shown here is derived from an EMBL/GenBank/DDBJ whole genome shotgun (WGS) entry which is preliminary data.</text>
</comment>
<accession>A0A3D8HIL7</accession>
<dbReference type="Proteomes" id="UP000629596">
    <property type="component" value="Unassembled WGS sequence"/>
</dbReference>
<dbReference type="AlphaFoldDB" id="A0A3D8HIL7"/>
<gene>
    <name evidence="3" type="ORF">DWU89_02180</name>
    <name evidence="2" type="ORF">H8784_02155</name>
</gene>
<evidence type="ECO:0000313" key="3">
    <source>
        <dbReference type="EMBL" id="RDU50819.1"/>
    </source>
</evidence>
<name>A0A3D8HIL7_9BACT</name>
<evidence type="ECO:0000259" key="1">
    <source>
        <dbReference type="Pfam" id="PF12674"/>
    </source>
</evidence>
<sequence>MEKKFCQSCGMPLQTPEEMGTNSDGSKNDEYCCYCYKDGAFTSDCTMDEMIMHCAEFVSEFNKGSGLALTKEQAIAGMKEFFPTLKRWAAQ</sequence>